<dbReference type="GO" id="GO:0009245">
    <property type="term" value="P:lipid A biosynthetic process"/>
    <property type="evidence" value="ECO:0007669"/>
    <property type="project" value="TreeGrafter"/>
</dbReference>
<dbReference type="CAZy" id="GT30">
    <property type="family name" value="Glycosyltransferase Family 30"/>
</dbReference>
<feature type="site" description="Transition state stabilizer" evidence="11">
    <location>
        <position position="130"/>
    </location>
</feature>
<feature type="site" description="Transition state stabilizer" evidence="11">
    <location>
        <position position="208"/>
    </location>
</feature>
<evidence type="ECO:0000313" key="14">
    <source>
        <dbReference type="EMBL" id="CAL17949.1"/>
    </source>
</evidence>
<comment type="pathway">
    <text evidence="2 12">Bacterial outer membrane biogenesis; LPS core biosynthesis.</text>
</comment>
<evidence type="ECO:0000256" key="11">
    <source>
        <dbReference type="PIRSR" id="PIRSR639901-2"/>
    </source>
</evidence>
<dbReference type="Pfam" id="PF04413">
    <property type="entry name" value="Glycos_transf_N"/>
    <property type="match status" value="1"/>
</dbReference>
<sequence length="426" mass="46537">MRTIYSALWYLLLPALFLRLWLRGRKAPAYRLRWKERMAWGYRSGILKKSLWVHAVSVGETLAAAPLIERLLEDYPDVPLLVTTTTPTGSERVQALFGGRVTHVYCPWELPTALNRFMRAFDPQLVIVLETELWPNLCAAVKRHGAKLMLMNGRLSEKSYQGYGKLPRLIRPMMARFDALAVQTQVEAERYMALGAWPERVYPIGSVKFDMTLDAAVKQAAAALRSSFGNRPVWIAASTHPGEDALVLAAHKALREQRPEALLILVPRHPERFAAVADQIREAGLSVARRSQQESAAGVDVYLADTMGELLMLFGTCDVAFVGGSLVPVGGHNLLEPAAWQKPVLTGPHLHNFTAIGQLLDDAGGLSVVEDAQSLGATLLALLDDPAQCARQGKAAAGVVEANRGALEKGLRLVAMELNTGLGPSG</sequence>
<feature type="domain" description="3-deoxy-D-manno-octulosonic-acid transferase N-terminal" evidence="13">
    <location>
        <begin position="33"/>
        <end position="211"/>
    </location>
</feature>
<protein>
    <recommendedName>
        <fullName evidence="5 12">3-deoxy-D-manno-octulosonic acid transferase</fullName>
        <shortName evidence="12">Kdo transferase</shortName>
        <ecNumber evidence="4 12">2.4.99.12</ecNumber>
    </recommendedName>
    <alternativeName>
        <fullName evidence="8 12">Lipid IV(A) 3-deoxy-D-manno-octulosonic acid transferase</fullName>
    </alternativeName>
</protein>
<dbReference type="NCBIfam" id="NF004388">
    <property type="entry name" value="PRK05749.1-4"/>
    <property type="match status" value="1"/>
</dbReference>
<dbReference type="OrthoDB" id="9789797at2"/>
<evidence type="ECO:0000256" key="10">
    <source>
        <dbReference type="PIRSR" id="PIRSR639901-1"/>
    </source>
</evidence>
<evidence type="ECO:0000256" key="9">
    <source>
        <dbReference type="ARBA" id="ARBA00049183"/>
    </source>
</evidence>
<evidence type="ECO:0000256" key="1">
    <source>
        <dbReference type="ARBA" id="ARBA00004388"/>
    </source>
</evidence>
<evidence type="ECO:0000256" key="12">
    <source>
        <dbReference type="RuleBase" id="RU365103"/>
    </source>
</evidence>
<dbReference type="EC" id="2.4.99.12" evidence="4 12"/>
<dbReference type="KEGG" id="abo:ABO_2501"/>
<evidence type="ECO:0000256" key="8">
    <source>
        <dbReference type="ARBA" id="ARBA00031445"/>
    </source>
</evidence>
<keyword evidence="12" id="KW-0448">Lipopolysaccharide biosynthesis</keyword>
<evidence type="ECO:0000256" key="7">
    <source>
        <dbReference type="ARBA" id="ARBA00022968"/>
    </source>
</evidence>
<dbReference type="AlphaFoldDB" id="Q0VLJ9"/>
<dbReference type="HOGENOM" id="CLU_036146_2_0_6"/>
<dbReference type="RefSeq" id="WP_011589773.1">
    <property type="nucleotide sequence ID" value="NC_008260.1"/>
</dbReference>
<evidence type="ECO:0000256" key="3">
    <source>
        <dbReference type="ARBA" id="ARBA00006380"/>
    </source>
</evidence>
<proteinExistence type="inferred from homology"/>
<dbReference type="GO" id="GO:0043842">
    <property type="term" value="F:Kdo transferase activity"/>
    <property type="evidence" value="ECO:0007669"/>
    <property type="project" value="UniProtKB-EC"/>
</dbReference>
<dbReference type="SUPFAM" id="SSF53756">
    <property type="entry name" value="UDP-Glycosyltransferase/glycogen phosphorylase"/>
    <property type="match status" value="1"/>
</dbReference>
<accession>Q0VLJ9</accession>
<keyword evidence="15" id="KW-1185">Reference proteome</keyword>
<dbReference type="FunFam" id="3.40.50.2000:FF:000032">
    <property type="entry name" value="3-deoxy-D-manno-octulosonic acid transferase"/>
    <property type="match status" value="1"/>
</dbReference>
<dbReference type="EMBL" id="AM286690">
    <property type="protein sequence ID" value="CAL17949.1"/>
    <property type="molecule type" value="Genomic_DNA"/>
</dbReference>
<dbReference type="Gene3D" id="3.40.50.11720">
    <property type="entry name" value="3-Deoxy-D-manno-octulosonic-acid transferase, N-terminal domain"/>
    <property type="match status" value="1"/>
</dbReference>
<feature type="transmembrane region" description="Helical" evidence="12">
    <location>
        <begin position="6"/>
        <end position="22"/>
    </location>
</feature>
<dbReference type="FunFam" id="3.40.50.11720:FF:000001">
    <property type="entry name" value="3-deoxy-D-manno-octulosonic acid transferase"/>
    <property type="match status" value="1"/>
</dbReference>
<dbReference type="STRING" id="393595.ABO_2501"/>
<keyword evidence="7" id="KW-0735">Signal-anchor</keyword>
<comment type="subcellular location">
    <subcellularLocation>
        <location evidence="1">Cell inner membrane</location>
        <topology evidence="1">Single-pass membrane protein</topology>
        <orientation evidence="1">Cytoplasmic side</orientation>
    </subcellularLocation>
    <subcellularLocation>
        <location evidence="12">Cell membrane</location>
    </subcellularLocation>
</comment>
<dbReference type="InterPro" id="IPR039901">
    <property type="entry name" value="Kdotransferase"/>
</dbReference>
<dbReference type="PANTHER" id="PTHR42755:SF1">
    <property type="entry name" value="3-DEOXY-D-MANNO-OCTULOSONIC ACID TRANSFERASE, MITOCHONDRIAL-RELATED"/>
    <property type="match status" value="1"/>
</dbReference>
<name>Q0VLJ9_ALCBS</name>
<keyword evidence="6 12" id="KW-0808">Transferase</keyword>
<dbReference type="Proteomes" id="UP000008871">
    <property type="component" value="Chromosome"/>
</dbReference>
<dbReference type="PANTHER" id="PTHR42755">
    <property type="entry name" value="3-DEOXY-MANNO-OCTULOSONATE CYTIDYLYLTRANSFERASE"/>
    <property type="match status" value="1"/>
</dbReference>
<keyword evidence="12" id="KW-0472">Membrane</keyword>
<comment type="catalytic activity">
    <reaction evidence="9 12">
        <text>lipid IVA (E. coli) + CMP-3-deoxy-beta-D-manno-octulosonate = alpha-Kdo-(2-&gt;6)-lipid IVA (E. coli) + CMP + H(+)</text>
        <dbReference type="Rhea" id="RHEA:28066"/>
        <dbReference type="ChEBI" id="CHEBI:15378"/>
        <dbReference type="ChEBI" id="CHEBI:58603"/>
        <dbReference type="ChEBI" id="CHEBI:60364"/>
        <dbReference type="ChEBI" id="CHEBI:60377"/>
        <dbReference type="ChEBI" id="CHEBI:85987"/>
        <dbReference type="EC" id="2.4.99.12"/>
    </reaction>
</comment>
<dbReference type="UniPathway" id="UPA00958"/>
<evidence type="ECO:0000256" key="2">
    <source>
        <dbReference type="ARBA" id="ARBA00004713"/>
    </source>
</evidence>
<comment type="similarity">
    <text evidence="3">Belongs to the glycosyltransferase group 1 family. Glycosyltransferase 30 subfamily.</text>
</comment>
<organism evidence="14 15">
    <name type="scientific">Alcanivorax borkumensis (strain ATCC 700651 / DSM 11573 / NCIMB 13689 / SK2)</name>
    <dbReference type="NCBI Taxonomy" id="393595"/>
    <lineage>
        <taxon>Bacteria</taxon>
        <taxon>Pseudomonadati</taxon>
        <taxon>Pseudomonadota</taxon>
        <taxon>Gammaproteobacteria</taxon>
        <taxon>Oceanospirillales</taxon>
        <taxon>Alcanivoracaceae</taxon>
        <taxon>Alcanivorax</taxon>
    </lineage>
</organism>
<dbReference type="InterPro" id="IPR007507">
    <property type="entry name" value="Glycos_transf_N"/>
</dbReference>
<dbReference type="InterPro" id="IPR038107">
    <property type="entry name" value="Glycos_transf_N_sf"/>
</dbReference>
<keyword evidence="12" id="KW-1133">Transmembrane helix</keyword>
<keyword evidence="12" id="KW-1003">Cell membrane</keyword>
<evidence type="ECO:0000256" key="4">
    <source>
        <dbReference type="ARBA" id="ARBA00012621"/>
    </source>
</evidence>
<dbReference type="GO" id="GO:0005886">
    <property type="term" value="C:plasma membrane"/>
    <property type="evidence" value="ECO:0007669"/>
    <property type="project" value="UniProtKB-SubCell"/>
</dbReference>
<evidence type="ECO:0000313" key="15">
    <source>
        <dbReference type="Proteomes" id="UP000008871"/>
    </source>
</evidence>
<dbReference type="GO" id="GO:0009244">
    <property type="term" value="P:lipopolysaccharide core region biosynthetic process"/>
    <property type="evidence" value="ECO:0007669"/>
    <property type="project" value="UniProtKB-UniRule"/>
</dbReference>
<evidence type="ECO:0000256" key="5">
    <source>
        <dbReference type="ARBA" id="ARBA00019077"/>
    </source>
</evidence>
<gene>
    <name evidence="14" type="primary">waaA</name>
    <name evidence="14" type="ordered locus">ABO_2501</name>
</gene>
<dbReference type="eggNOG" id="COG1519">
    <property type="taxonomic scope" value="Bacteria"/>
</dbReference>
<dbReference type="Gene3D" id="3.40.50.2000">
    <property type="entry name" value="Glycogen Phosphorylase B"/>
    <property type="match status" value="1"/>
</dbReference>
<feature type="active site" description="Proton acceptor" evidence="10">
    <location>
        <position position="60"/>
    </location>
</feature>
<comment type="function">
    <text evidence="12">Involved in lipopolysaccharide (LPS) biosynthesis. Catalyzes the transfer of 3-deoxy-D-manno-octulosonate (Kdo) residue(s) from CMP-Kdo to lipid IV(A), the tetraacyldisaccharide-1,4'-bisphosphate precursor of lipid A.</text>
</comment>
<evidence type="ECO:0000259" key="13">
    <source>
        <dbReference type="Pfam" id="PF04413"/>
    </source>
</evidence>
<keyword evidence="12" id="KW-0812">Transmembrane</keyword>
<reference evidence="14 15" key="1">
    <citation type="journal article" date="2006" name="Nat. Biotechnol.">
        <title>Genome sequence of the ubiquitous hydrocarbon-degrading marine bacterium Alcanivorax borkumensis.</title>
        <authorList>
            <person name="Schneiker S."/>
            <person name="Martins dos Santos V.A.P."/>
            <person name="Bartels D."/>
            <person name="Bekel T."/>
            <person name="Brecht M."/>
            <person name="Buhrmester J."/>
            <person name="Chernikova T.N."/>
            <person name="Denaro R."/>
            <person name="Ferrer M."/>
            <person name="Gertler C."/>
            <person name="Goesmann A."/>
            <person name="Golyshina O.V."/>
            <person name="Kaminski F."/>
            <person name="Khachane A.N."/>
            <person name="Lang S."/>
            <person name="Linke B."/>
            <person name="McHardy A.C."/>
            <person name="Meyer F."/>
            <person name="Nechitaylo T."/>
            <person name="Puehler A."/>
            <person name="Regenhardt D."/>
            <person name="Rupp O."/>
            <person name="Sabirova J.S."/>
            <person name="Selbitschka W."/>
            <person name="Yakimov M.M."/>
            <person name="Timmis K.N."/>
            <person name="Vorhoelter F.-J."/>
            <person name="Weidner S."/>
            <person name="Kaiser O."/>
            <person name="Golyshin P.N."/>
        </authorList>
    </citation>
    <scope>NUCLEOTIDE SEQUENCE [LARGE SCALE GENOMIC DNA]</scope>
    <source>
        <strain evidence="15">ATCC 700651 / DSM 11573 / NCIMB 13689 / SK2</strain>
    </source>
</reference>
<evidence type="ECO:0000256" key="6">
    <source>
        <dbReference type="ARBA" id="ARBA00022679"/>
    </source>
</evidence>